<dbReference type="Gene3D" id="2.40.330.10">
    <property type="entry name" value="DNA-binding pseudobarrel domain"/>
    <property type="match status" value="1"/>
</dbReference>
<dbReference type="Proteomes" id="UP001151532">
    <property type="component" value="Chromosome 14"/>
</dbReference>
<dbReference type="AlphaFoldDB" id="A0A9Q0P293"/>
<feature type="region of interest" description="Disordered" evidence="6">
    <location>
        <begin position="367"/>
        <end position="388"/>
    </location>
</feature>
<dbReference type="InterPro" id="IPR015300">
    <property type="entry name" value="DNA-bd_pseudobarrel_sf"/>
</dbReference>
<proteinExistence type="predicted"/>
<evidence type="ECO:0000256" key="3">
    <source>
        <dbReference type="ARBA" id="ARBA00023125"/>
    </source>
</evidence>
<evidence type="ECO:0000256" key="1">
    <source>
        <dbReference type="ARBA" id="ARBA00004123"/>
    </source>
</evidence>
<sequence>MNEDCKREMPIYDLPYKILCKAVHVELKAEAGTDEVFACITLLPAAEEDELSSNKAGNSLPLHRKTCAQSFTKKLTSSDTKTHGGFSVPKRHADQCLPPLDKSQQPPVQEFLAKDLHGFEWCFKHIYSGVGVCRAMKLEKNLLANVLSSHSMQLGILSSASHAISTGSMFTIYFHPCHCTFRIERFKGTVVGLLHSSDEHTNESLLEVLQGQEDRDTSANQFGAFKPPPVSHLTSPLNPDWNYSQIGQDNQLQFWIRGPIYPCPSNTVSFPGGNIARFGIPNSRYSTFNSHGVHDNAVGSTSLSVPNVSCNSGSQKWRGLELKHANEVPLAAPDRYMLFGVNLVSNSPELPSPQVATSAVHESHNYVPVTSQSSVSEPSKSTSGVNSEKNNARTVALLLFGVAQRYTVLKYGTVPGRSVDLTQFDGYNELICELDLMYDFQGSRLMRPVGGM</sequence>
<keyword evidence="5" id="KW-0539">Nucleus</keyword>
<keyword evidence="4" id="KW-0804">Transcription</keyword>
<keyword evidence="3" id="KW-0238">DNA-binding</keyword>
<dbReference type="GO" id="GO:0009725">
    <property type="term" value="P:response to hormone"/>
    <property type="evidence" value="ECO:0007669"/>
    <property type="project" value="InterPro"/>
</dbReference>
<dbReference type="CDD" id="cd10017">
    <property type="entry name" value="B3_DNA"/>
    <property type="match status" value="1"/>
</dbReference>
<dbReference type="PANTHER" id="PTHR31384">
    <property type="entry name" value="AUXIN RESPONSE FACTOR 4-RELATED"/>
    <property type="match status" value="1"/>
</dbReference>
<reference evidence="7" key="1">
    <citation type="submission" date="2022-11" db="EMBL/GenBank/DDBJ databases">
        <authorList>
            <person name="Hyden B.L."/>
            <person name="Feng K."/>
            <person name="Yates T."/>
            <person name="Jawdy S."/>
            <person name="Smart L.B."/>
            <person name="Muchero W."/>
        </authorList>
    </citation>
    <scope>NUCLEOTIDE SEQUENCE</scope>
    <source>
        <tissue evidence="7">Shoot tip</tissue>
    </source>
</reference>
<protein>
    <submittedName>
        <fullName evidence="7">AUXIN RESPONSE FACTOR</fullName>
    </submittedName>
</protein>
<evidence type="ECO:0000256" key="6">
    <source>
        <dbReference type="SAM" id="MobiDB-lite"/>
    </source>
</evidence>
<dbReference type="InterPro" id="IPR003340">
    <property type="entry name" value="B3_DNA-bd"/>
</dbReference>
<feature type="compositionally biased region" description="Polar residues" evidence="6">
    <location>
        <begin position="368"/>
        <end position="388"/>
    </location>
</feature>
<dbReference type="OrthoDB" id="1668982at2759"/>
<dbReference type="GO" id="GO:0003677">
    <property type="term" value="F:DNA binding"/>
    <property type="evidence" value="ECO:0007669"/>
    <property type="project" value="UniProtKB-KW"/>
</dbReference>
<evidence type="ECO:0000256" key="4">
    <source>
        <dbReference type="ARBA" id="ARBA00023163"/>
    </source>
</evidence>
<name>A0A9Q0P293_SALPP</name>
<dbReference type="SUPFAM" id="SSF101936">
    <property type="entry name" value="DNA-binding pseudobarrel domain"/>
    <property type="match status" value="1"/>
</dbReference>
<dbReference type="GO" id="GO:0006355">
    <property type="term" value="P:regulation of DNA-templated transcription"/>
    <property type="evidence" value="ECO:0007669"/>
    <property type="project" value="InterPro"/>
</dbReference>
<gene>
    <name evidence="7" type="ORF">OIU79_019855</name>
</gene>
<organism evidence="7 8">
    <name type="scientific">Salix purpurea</name>
    <name type="common">Purple osier willow</name>
    <dbReference type="NCBI Taxonomy" id="77065"/>
    <lineage>
        <taxon>Eukaryota</taxon>
        <taxon>Viridiplantae</taxon>
        <taxon>Streptophyta</taxon>
        <taxon>Embryophyta</taxon>
        <taxon>Tracheophyta</taxon>
        <taxon>Spermatophyta</taxon>
        <taxon>Magnoliopsida</taxon>
        <taxon>eudicotyledons</taxon>
        <taxon>Gunneridae</taxon>
        <taxon>Pentapetalae</taxon>
        <taxon>rosids</taxon>
        <taxon>fabids</taxon>
        <taxon>Malpighiales</taxon>
        <taxon>Salicaceae</taxon>
        <taxon>Saliceae</taxon>
        <taxon>Salix</taxon>
    </lineage>
</organism>
<accession>A0A9Q0P293</accession>
<keyword evidence="2" id="KW-0805">Transcription regulation</keyword>
<reference evidence="7" key="2">
    <citation type="journal article" date="2023" name="Int. J. Mol. Sci.">
        <title>De Novo Assembly and Annotation of 11 Diverse Shrub Willow (Salix) Genomes Reveals Novel Gene Organization in Sex-Linked Regions.</title>
        <authorList>
            <person name="Hyden B."/>
            <person name="Feng K."/>
            <person name="Yates T.B."/>
            <person name="Jawdy S."/>
            <person name="Cereghino C."/>
            <person name="Smart L.B."/>
            <person name="Muchero W."/>
        </authorList>
    </citation>
    <scope>NUCLEOTIDE SEQUENCE</scope>
    <source>
        <tissue evidence="7">Shoot tip</tissue>
    </source>
</reference>
<evidence type="ECO:0000256" key="2">
    <source>
        <dbReference type="ARBA" id="ARBA00023015"/>
    </source>
</evidence>
<evidence type="ECO:0000313" key="8">
    <source>
        <dbReference type="Proteomes" id="UP001151532"/>
    </source>
</evidence>
<comment type="caution">
    <text evidence="7">The sequence shown here is derived from an EMBL/GenBank/DDBJ whole genome shotgun (WGS) entry which is preliminary data.</text>
</comment>
<dbReference type="EMBL" id="JAPFFK010000020">
    <property type="protein sequence ID" value="KAJ6680228.1"/>
    <property type="molecule type" value="Genomic_DNA"/>
</dbReference>
<dbReference type="GO" id="GO:0005634">
    <property type="term" value="C:nucleus"/>
    <property type="evidence" value="ECO:0007669"/>
    <property type="project" value="UniProtKB-SubCell"/>
</dbReference>
<comment type="subcellular location">
    <subcellularLocation>
        <location evidence="1">Nucleus</location>
    </subcellularLocation>
</comment>
<dbReference type="PANTHER" id="PTHR31384:SF25">
    <property type="entry name" value="AUXIN RESPONSE FACTOR"/>
    <property type="match status" value="1"/>
</dbReference>
<evidence type="ECO:0000256" key="5">
    <source>
        <dbReference type="ARBA" id="ARBA00023242"/>
    </source>
</evidence>
<evidence type="ECO:0000313" key="7">
    <source>
        <dbReference type="EMBL" id="KAJ6680228.1"/>
    </source>
</evidence>
<dbReference type="InterPro" id="IPR044835">
    <property type="entry name" value="ARF_plant"/>
</dbReference>
<keyword evidence="8" id="KW-1185">Reference proteome</keyword>